<keyword evidence="4" id="KW-0238">DNA-binding</keyword>
<evidence type="ECO:0000259" key="9">
    <source>
        <dbReference type="PROSITE" id="PS50048"/>
    </source>
</evidence>
<dbReference type="Pfam" id="PF00172">
    <property type="entry name" value="Zn_clus"/>
    <property type="match status" value="1"/>
</dbReference>
<evidence type="ECO:0000256" key="6">
    <source>
        <dbReference type="ARBA" id="ARBA00023242"/>
    </source>
</evidence>
<feature type="region of interest" description="Disordered" evidence="8">
    <location>
        <begin position="84"/>
        <end position="121"/>
    </location>
</feature>
<dbReference type="SMART" id="SM00066">
    <property type="entry name" value="GAL4"/>
    <property type="match status" value="1"/>
</dbReference>
<keyword evidence="7" id="KW-0175">Coiled coil</keyword>
<reference evidence="12" key="3">
    <citation type="submission" date="2025-04" db="UniProtKB">
        <authorList>
            <consortium name="RefSeq"/>
        </authorList>
    </citation>
    <scope>IDENTIFICATION</scope>
    <source>
        <strain evidence="12">CBS 304.34</strain>
    </source>
</reference>
<evidence type="ECO:0000256" key="7">
    <source>
        <dbReference type="SAM" id="Coils"/>
    </source>
</evidence>
<evidence type="ECO:0000256" key="3">
    <source>
        <dbReference type="ARBA" id="ARBA00023015"/>
    </source>
</evidence>
<dbReference type="OrthoDB" id="3163292at2759"/>
<dbReference type="GO" id="GO:0000976">
    <property type="term" value="F:transcription cis-regulatory region binding"/>
    <property type="evidence" value="ECO:0007669"/>
    <property type="project" value="TreeGrafter"/>
</dbReference>
<dbReference type="EMBL" id="MU003693">
    <property type="protein sequence ID" value="KAF2815988.1"/>
    <property type="molecule type" value="Genomic_DNA"/>
</dbReference>
<keyword evidence="5" id="KW-0804">Transcription</keyword>
<feature type="domain" description="Zn(2)-C6 fungal-type" evidence="9">
    <location>
        <begin position="13"/>
        <end position="46"/>
    </location>
</feature>
<evidence type="ECO:0000313" key="11">
    <source>
        <dbReference type="Proteomes" id="UP000504636"/>
    </source>
</evidence>
<dbReference type="AlphaFoldDB" id="A0A6A6Z579"/>
<dbReference type="GO" id="GO:0008270">
    <property type="term" value="F:zinc ion binding"/>
    <property type="evidence" value="ECO:0007669"/>
    <property type="project" value="InterPro"/>
</dbReference>
<feature type="coiled-coil region" evidence="7">
    <location>
        <begin position="52"/>
        <end position="79"/>
    </location>
</feature>
<dbReference type="GO" id="GO:0000981">
    <property type="term" value="F:DNA-binding transcription factor activity, RNA polymerase II-specific"/>
    <property type="evidence" value="ECO:0007669"/>
    <property type="project" value="InterPro"/>
</dbReference>
<organism evidence="10">
    <name type="scientific">Mytilinidion resinicola</name>
    <dbReference type="NCBI Taxonomy" id="574789"/>
    <lineage>
        <taxon>Eukaryota</taxon>
        <taxon>Fungi</taxon>
        <taxon>Dikarya</taxon>
        <taxon>Ascomycota</taxon>
        <taxon>Pezizomycotina</taxon>
        <taxon>Dothideomycetes</taxon>
        <taxon>Pleosporomycetidae</taxon>
        <taxon>Mytilinidiales</taxon>
        <taxon>Mytilinidiaceae</taxon>
        <taxon>Mytilinidion</taxon>
    </lineage>
</organism>
<dbReference type="Proteomes" id="UP000504636">
    <property type="component" value="Unplaced"/>
</dbReference>
<protein>
    <recommendedName>
        <fullName evidence="9">Zn(2)-C6 fungal-type domain-containing protein</fullName>
    </recommendedName>
</protein>
<dbReference type="Gene3D" id="4.10.240.10">
    <property type="entry name" value="Zn(2)-C6 fungal-type DNA-binding domain"/>
    <property type="match status" value="1"/>
</dbReference>
<gene>
    <name evidence="10 12" type="ORF">BDZ99DRAFT_493903</name>
</gene>
<evidence type="ECO:0000256" key="2">
    <source>
        <dbReference type="ARBA" id="ARBA00022723"/>
    </source>
</evidence>
<evidence type="ECO:0000256" key="5">
    <source>
        <dbReference type="ARBA" id="ARBA00023163"/>
    </source>
</evidence>
<dbReference type="CDD" id="cd12148">
    <property type="entry name" value="fungal_TF_MHR"/>
    <property type="match status" value="1"/>
</dbReference>
<name>A0A6A6Z579_9PEZI</name>
<dbReference type="InterPro" id="IPR001138">
    <property type="entry name" value="Zn2Cys6_DnaBD"/>
</dbReference>
<evidence type="ECO:0000256" key="8">
    <source>
        <dbReference type="SAM" id="MobiDB-lite"/>
    </source>
</evidence>
<evidence type="ECO:0000313" key="12">
    <source>
        <dbReference type="RefSeq" id="XP_033582952.1"/>
    </source>
</evidence>
<reference evidence="12" key="2">
    <citation type="submission" date="2020-04" db="EMBL/GenBank/DDBJ databases">
        <authorList>
            <consortium name="NCBI Genome Project"/>
        </authorList>
    </citation>
    <scope>NUCLEOTIDE SEQUENCE</scope>
    <source>
        <strain evidence="12">CBS 304.34</strain>
    </source>
</reference>
<dbReference type="GO" id="GO:0005634">
    <property type="term" value="C:nucleus"/>
    <property type="evidence" value="ECO:0007669"/>
    <property type="project" value="UniProtKB-SubCell"/>
</dbReference>
<evidence type="ECO:0000256" key="4">
    <source>
        <dbReference type="ARBA" id="ARBA00023125"/>
    </source>
</evidence>
<sequence>MEHSAQKKSRAKSCTACRQVKLKCDARETYPSPCSRCKNGKYECKMDASFKRVATRRRVEELTNQLNSVQRALAFEQLADVPNTETFQPPAHTMSASSTTPSDQAHTTHSLYNVPQPTTSTEAPVMDTPWFDRNILTSQPNPAFWTLDRVIIDHQTVMDLFQQFNDFYFPHLPIFEPVTSLEELYTSAPTLFWGIVYSASLHHPEHWNVHDQLRDAYQSLLEKTTSRPIQVFAELQALILICHWPLEIVSQSEDPSWGHCGLVVNTALHMGLDKFQDEVLFGHRRAKFTLRLVRPRNRMMTWMKCFQISCQLSAWLGLPPPISSSSSLHKLTLLYDDSTIPLEVIAMTEIQRQYARITTIFEESNNEPSLTLVQMFIYDLDDVKRRFSSAWTIPCEINFLGVKLYILAIPLVSIDQQRLASLQGSDTATFMHTILQGGHSAALRLTNLMAEIGGPQNLPREPRCAPYETGGCPILAHPKTHFRLVYYACVVLLKYLDCNHSASPGDKEAARNAVSSTYQLFNNLRTSPQHVRAAASLEVLARTIVPNKERMATNVKSRMGASLMYNAIWTAANIRGYHLDPKYSVDASPVAHRNSLTPSSSTNAADLSRTTTHEVRPSAAPIAEPMLPAINHGMNDNFPWGVWDNGLFDALGFSWEDQPYAEIAGNMDFF</sequence>
<dbReference type="InterPro" id="IPR036864">
    <property type="entry name" value="Zn2-C6_fun-type_DNA-bd_sf"/>
</dbReference>
<dbReference type="PROSITE" id="PS50048">
    <property type="entry name" value="ZN2_CY6_FUNGAL_2"/>
    <property type="match status" value="1"/>
</dbReference>
<accession>A0A6A6Z579</accession>
<proteinExistence type="predicted"/>
<comment type="subcellular location">
    <subcellularLocation>
        <location evidence="1">Nucleus</location>
    </subcellularLocation>
</comment>
<keyword evidence="3" id="KW-0805">Transcription regulation</keyword>
<dbReference type="PANTHER" id="PTHR31845">
    <property type="entry name" value="FINGER DOMAIN PROTEIN, PUTATIVE-RELATED"/>
    <property type="match status" value="1"/>
</dbReference>
<keyword evidence="2" id="KW-0479">Metal-binding</keyword>
<evidence type="ECO:0000313" key="10">
    <source>
        <dbReference type="EMBL" id="KAF2815988.1"/>
    </source>
</evidence>
<dbReference type="CDD" id="cd00067">
    <property type="entry name" value="GAL4"/>
    <property type="match status" value="1"/>
</dbReference>
<dbReference type="InterPro" id="IPR051089">
    <property type="entry name" value="prtT"/>
</dbReference>
<feature type="region of interest" description="Disordered" evidence="8">
    <location>
        <begin position="593"/>
        <end position="618"/>
    </location>
</feature>
<reference evidence="10 12" key="1">
    <citation type="journal article" date="2020" name="Stud. Mycol.">
        <title>101 Dothideomycetes genomes: a test case for predicting lifestyles and emergence of pathogens.</title>
        <authorList>
            <person name="Haridas S."/>
            <person name="Albert R."/>
            <person name="Binder M."/>
            <person name="Bloem J."/>
            <person name="Labutti K."/>
            <person name="Salamov A."/>
            <person name="Andreopoulos B."/>
            <person name="Baker S."/>
            <person name="Barry K."/>
            <person name="Bills G."/>
            <person name="Bluhm B."/>
            <person name="Cannon C."/>
            <person name="Castanera R."/>
            <person name="Culley D."/>
            <person name="Daum C."/>
            <person name="Ezra D."/>
            <person name="Gonzalez J."/>
            <person name="Henrissat B."/>
            <person name="Kuo A."/>
            <person name="Liang C."/>
            <person name="Lipzen A."/>
            <person name="Lutzoni F."/>
            <person name="Magnuson J."/>
            <person name="Mondo S."/>
            <person name="Nolan M."/>
            <person name="Ohm R."/>
            <person name="Pangilinan J."/>
            <person name="Park H.-J."/>
            <person name="Ramirez L."/>
            <person name="Alfaro M."/>
            <person name="Sun H."/>
            <person name="Tritt A."/>
            <person name="Yoshinaga Y."/>
            <person name="Zwiers L.-H."/>
            <person name="Turgeon B."/>
            <person name="Goodwin S."/>
            <person name="Spatafora J."/>
            <person name="Crous P."/>
            <person name="Grigoriev I."/>
        </authorList>
    </citation>
    <scope>NUCLEOTIDE SEQUENCE</scope>
    <source>
        <strain evidence="10 12">CBS 304.34</strain>
    </source>
</reference>
<dbReference type="GeneID" id="54464164"/>
<dbReference type="InterPro" id="IPR007219">
    <property type="entry name" value="XnlR_reg_dom"/>
</dbReference>
<dbReference type="SMART" id="SM00906">
    <property type="entry name" value="Fungal_trans"/>
    <property type="match status" value="1"/>
</dbReference>
<feature type="compositionally biased region" description="Polar residues" evidence="8">
    <location>
        <begin position="594"/>
        <end position="610"/>
    </location>
</feature>
<dbReference type="PROSITE" id="PS00463">
    <property type="entry name" value="ZN2_CY6_FUNGAL_1"/>
    <property type="match status" value="1"/>
</dbReference>
<keyword evidence="6" id="KW-0539">Nucleus</keyword>
<dbReference type="PANTHER" id="PTHR31845:SF21">
    <property type="entry name" value="REGULATORY PROTEIN LEU3"/>
    <property type="match status" value="1"/>
</dbReference>
<dbReference type="RefSeq" id="XP_033582952.1">
    <property type="nucleotide sequence ID" value="XM_033723271.1"/>
</dbReference>
<dbReference type="GO" id="GO:0006351">
    <property type="term" value="P:DNA-templated transcription"/>
    <property type="evidence" value="ECO:0007669"/>
    <property type="project" value="InterPro"/>
</dbReference>
<evidence type="ECO:0000256" key="1">
    <source>
        <dbReference type="ARBA" id="ARBA00004123"/>
    </source>
</evidence>
<feature type="compositionally biased region" description="Polar residues" evidence="8">
    <location>
        <begin position="94"/>
        <end position="121"/>
    </location>
</feature>
<dbReference type="SUPFAM" id="SSF57701">
    <property type="entry name" value="Zn2/Cys6 DNA-binding domain"/>
    <property type="match status" value="1"/>
</dbReference>
<keyword evidence="11" id="KW-1185">Reference proteome</keyword>